<evidence type="ECO:0000313" key="2">
    <source>
        <dbReference type="EMBL" id="MDT0302964.1"/>
    </source>
</evidence>
<dbReference type="EMBL" id="JAVREK010000011">
    <property type="protein sequence ID" value="MDT0302964.1"/>
    <property type="molecule type" value="Genomic_DNA"/>
</dbReference>
<dbReference type="Proteomes" id="UP001183226">
    <property type="component" value="Unassembled WGS sequence"/>
</dbReference>
<dbReference type="Pfam" id="PF12728">
    <property type="entry name" value="HTH_17"/>
    <property type="match status" value="1"/>
</dbReference>
<dbReference type="NCBIfam" id="TIGR01764">
    <property type="entry name" value="excise"/>
    <property type="match status" value="1"/>
</dbReference>
<dbReference type="RefSeq" id="WP_311545450.1">
    <property type="nucleotide sequence ID" value="NZ_JAVREK010000011.1"/>
</dbReference>
<evidence type="ECO:0000259" key="1">
    <source>
        <dbReference type="Pfam" id="PF12728"/>
    </source>
</evidence>
<dbReference type="InterPro" id="IPR041657">
    <property type="entry name" value="HTH_17"/>
</dbReference>
<reference evidence="3" key="1">
    <citation type="submission" date="2023-07" db="EMBL/GenBank/DDBJ databases">
        <title>30 novel species of actinomycetes from the DSMZ collection.</title>
        <authorList>
            <person name="Nouioui I."/>
        </authorList>
    </citation>
    <scope>NUCLEOTIDE SEQUENCE [LARGE SCALE GENOMIC DNA]</scope>
    <source>
        <strain evidence="3">DSM 45055</strain>
    </source>
</reference>
<feature type="domain" description="Helix-turn-helix" evidence="1">
    <location>
        <begin position="10"/>
        <end position="66"/>
    </location>
</feature>
<keyword evidence="3" id="KW-1185">Reference proteome</keyword>
<protein>
    <submittedName>
        <fullName evidence="2">Helix-turn-helix domain-containing protein</fullName>
    </submittedName>
</protein>
<dbReference type="InterPro" id="IPR009061">
    <property type="entry name" value="DNA-bd_dom_put_sf"/>
</dbReference>
<proteinExistence type="predicted"/>
<sequence>MTPAQAHRELYTIAEAAAELRVSKRTVYRMVAAGEFPRLVNVARKGAKKTRTRIRHEDLVRHIDRNTRSIA</sequence>
<evidence type="ECO:0000313" key="3">
    <source>
        <dbReference type="Proteomes" id="UP001183226"/>
    </source>
</evidence>
<comment type="caution">
    <text evidence="2">The sequence shown here is derived from an EMBL/GenBank/DDBJ whole genome shotgun (WGS) entry which is preliminary data.</text>
</comment>
<accession>A0ABU2KUK6</accession>
<organism evidence="2 3">
    <name type="scientific">Streptomonospora wellingtoniae</name>
    <dbReference type="NCBI Taxonomy" id="3075544"/>
    <lineage>
        <taxon>Bacteria</taxon>
        <taxon>Bacillati</taxon>
        <taxon>Actinomycetota</taxon>
        <taxon>Actinomycetes</taxon>
        <taxon>Streptosporangiales</taxon>
        <taxon>Nocardiopsidaceae</taxon>
        <taxon>Streptomonospora</taxon>
    </lineage>
</organism>
<dbReference type="SUPFAM" id="SSF46955">
    <property type="entry name" value="Putative DNA-binding domain"/>
    <property type="match status" value="1"/>
</dbReference>
<name>A0ABU2KUK6_9ACTN</name>
<gene>
    <name evidence="2" type="ORF">RM446_12645</name>
</gene>
<dbReference type="InterPro" id="IPR010093">
    <property type="entry name" value="SinI_DNA-bd"/>
</dbReference>